<name>A0A8S0VXU0_CYCAE</name>
<protein>
    <submittedName>
        <fullName evidence="1">Uncharacterized protein</fullName>
    </submittedName>
</protein>
<gene>
    <name evidence="1" type="ORF">AAE3_LOCUS3693</name>
</gene>
<dbReference type="Proteomes" id="UP000467700">
    <property type="component" value="Unassembled WGS sequence"/>
</dbReference>
<organism evidence="1 2">
    <name type="scientific">Cyclocybe aegerita</name>
    <name type="common">Black poplar mushroom</name>
    <name type="synonym">Agrocybe aegerita</name>
    <dbReference type="NCBI Taxonomy" id="1973307"/>
    <lineage>
        <taxon>Eukaryota</taxon>
        <taxon>Fungi</taxon>
        <taxon>Dikarya</taxon>
        <taxon>Basidiomycota</taxon>
        <taxon>Agaricomycotina</taxon>
        <taxon>Agaricomycetes</taxon>
        <taxon>Agaricomycetidae</taxon>
        <taxon>Agaricales</taxon>
        <taxon>Agaricineae</taxon>
        <taxon>Bolbitiaceae</taxon>
        <taxon>Cyclocybe</taxon>
    </lineage>
</organism>
<dbReference type="AlphaFoldDB" id="A0A8S0VXU0"/>
<keyword evidence="2" id="KW-1185">Reference proteome</keyword>
<accession>A0A8S0VXU0</accession>
<evidence type="ECO:0000313" key="1">
    <source>
        <dbReference type="EMBL" id="CAA7261351.1"/>
    </source>
</evidence>
<sequence length="151" mass="16524">MAFYEENCCDVLASGSGLLTHVYKLITDYRPSSRVLWDLSMSFLEHIGSSVKLELDDISEAKHPVNRCGGQLHGIPSVLRAKLFVLYSELDPNTLIGVVERAPVSAGLTLVPISPGAPWSPLINYVSQASHPWRIARCLPISNPPVPSTRC</sequence>
<dbReference type="EMBL" id="CACVBS010000033">
    <property type="protein sequence ID" value="CAA7261351.1"/>
    <property type="molecule type" value="Genomic_DNA"/>
</dbReference>
<reference evidence="1 2" key="1">
    <citation type="submission" date="2020-01" db="EMBL/GenBank/DDBJ databases">
        <authorList>
            <person name="Gupta K D."/>
        </authorList>
    </citation>
    <scope>NUCLEOTIDE SEQUENCE [LARGE SCALE GENOMIC DNA]</scope>
</reference>
<evidence type="ECO:0000313" key="2">
    <source>
        <dbReference type="Proteomes" id="UP000467700"/>
    </source>
</evidence>
<comment type="caution">
    <text evidence="1">The sequence shown here is derived from an EMBL/GenBank/DDBJ whole genome shotgun (WGS) entry which is preliminary data.</text>
</comment>
<proteinExistence type="predicted"/>